<keyword evidence="1" id="KW-0229">DNA integration</keyword>
<evidence type="ECO:0000259" key="5">
    <source>
        <dbReference type="PROSITE" id="PS51898"/>
    </source>
</evidence>
<proteinExistence type="predicted"/>
<name>A0A366LKS1_9ACTN</name>
<comment type="caution">
    <text evidence="7">The sequence shown here is derived from an EMBL/GenBank/DDBJ whole genome shotgun (WGS) entry which is preliminary data.</text>
</comment>
<organism evidence="7 8">
    <name type="scientific">Spongiactinospora rosea</name>
    <dbReference type="NCBI Taxonomy" id="2248750"/>
    <lineage>
        <taxon>Bacteria</taxon>
        <taxon>Bacillati</taxon>
        <taxon>Actinomycetota</taxon>
        <taxon>Actinomycetes</taxon>
        <taxon>Streptosporangiales</taxon>
        <taxon>Streptosporangiaceae</taxon>
        <taxon>Spongiactinospora</taxon>
    </lineage>
</organism>
<keyword evidence="8" id="KW-1185">Reference proteome</keyword>
<keyword evidence="3" id="KW-0233">DNA recombination</keyword>
<evidence type="ECO:0000256" key="2">
    <source>
        <dbReference type="ARBA" id="ARBA00023125"/>
    </source>
</evidence>
<dbReference type="InterPro" id="IPR002104">
    <property type="entry name" value="Integrase_catalytic"/>
</dbReference>
<dbReference type="Gene3D" id="1.10.443.10">
    <property type="entry name" value="Intergrase catalytic core"/>
    <property type="match status" value="1"/>
</dbReference>
<dbReference type="Proteomes" id="UP000253303">
    <property type="component" value="Unassembled WGS sequence"/>
</dbReference>
<dbReference type="GO" id="GO:0003677">
    <property type="term" value="F:DNA binding"/>
    <property type="evidence" value="ECO:0007669"/>
    <property type="project" value="UniProtKB-UniRule"/>
</dbReference>
<feature type="domain" description="Tyr recombinase" evidence="5">
    <location>
        <begin position="215"/>
        <end position="412"/>
    </location>
</feature>
<sequence>MRLRNDHCVVYKRCGCIDEATGRQLGRRCDRLADQEHGSWYFAAQVDGLSGRRERIRRGGYATANEARQAWRDMIPISAEQAAGNGYTVARWLNHWLETHQGLRPNTRKCYADHVRLHLIPHLGRIDLGKLTSRDVARMFSALAQRRTRYGVPIAASTLHRIRATLRAALNTAIREGLLQANPARLVRLPSPRRPYPVVWTDRRIAAWQCSGERPAVAVWTTQHLAEFLDFVRSDRLYPMWWLIALRGLRRGEAAALRWVDLDLDRHELTVTQQLMHTGQSLITCPPKSDASHRTIALDTETSRLLRRHERKERQRLGSRWSETSPVFAAPDGNWLRPDHLTTRFHALVRASGLPPIRLHDLRHGAATLALAAGTNLKVVQHTLGHSSIVVTADTYTSVLPETYHHAATATAQLVIAQARRTARKARTPAACSS</sequence>
<dbReference type="SUPFAM" id="SSF56349">
    <property type="entry name" value="DNA breaking-rejoining enzymes"/>
    <property type="match status" value="1"/>
</dbReference>
<dbReference type="GO" id="GO:0006310">
    <property type="term" value="P:DNA recombination"/>
    <property type="evidence" value="ECO:0007669"/>
    <property type="project" value="UniProtKB-KW"/>
</dbReference>
<dbReference type="Pfam" id="PF00589">
    <property type="entry name" value="Phage_integrase"/>
    <property type="match status" value="1"/>
</dbReference>
<dbReference type="InterPro" id="IPR011010">
    <property type="entry name" value="DNA_brk_join_enz"/>
</dbReference>
<dbReference type="AlphaFoldDB" id="A0A366LKS1"/>
<dbReference type="InterPro" id="IPR013762">
    <property type="entry name" value="Integrase-like_cat_sf"/>
</dbReference>
<evidence type="ECO:0000313" key="7">
    <source>
        <dbReference type="EMBL" id="RBQ14491.1"/>
    </source>
</evidence>
<dbReference type="InterPro" id="IPR044068">
    <property type="entry name" value="CB"/>
</dbReference>
<dbReference type="InterPro" id="IPR004107">
    <property type="entry name" value="Integrase_SAM-like_N"/>
</dbReference>
<dbReference type="Gene3D" id="1.10.150.130">
    <property type="match status" value="1"/>
</dbReference>
<feature type="domain" description="Core-binding (CB)" evidence="6">
    <location>
        <begin position="87"/>
        <end position="174"/>
    </location>
</feature>
<dbReference type="InterPro" id="IPR010998">
    <property type="entry name" value="Integrase_recombinase_N"/>
</dbReference>
<dbReference type="PANTHER" id="PTHR30349:SF91">
    <property type="entry name" value="INTA PROTEIN"/>
    <property type="match status" value="1"/>
</dbReference>
<evidence type="ECO:0000259" key="6">
    <source>
        <dbReference type="PROSITE" id="PS51900"/>
    </source>
</evidence>
<dbReference type="PROSITE" id="PS51898">
    <property type="entry name" value="TYR_RECOMBINASE"/>
    <property type="match status" value="1"/>
</dbReference>
<dbReference type="PANTHER" id="PTHR30349">
    <property type="entry name" value="PHAGE INTEGRASE-RELATED"/>
    <property type="match status" value="1"/>
</dbReference>
<dbReference type="PROSITE" id="PS51900">
    <property type="entry name" value="CB"/>
    <property type="match status" value="1"/>
</dbReference>
<evidence type="ECO:0000256" key="3">
    <source>
        <dbReference type="ARBA" id="ARBA00023172"/>
    </source>
</evidence>
<dbReference type="EMBL" id="QMEY01000032">
    <property type="protein sequence ID" value="RBQ14491.1"/>
    <property type="molecule type" value="Genomic_DNA"/>
</dbReference>
<dbReference type="InterPro" id="IPR050090">
    <property type="entry name" value="Tyrosine_recombinase_XerCD"/>
</dbReference>
<dbReference type="GO" id="GO:0015074">
    <property type="term" value="P:DNA integration"/>
    <property type="evidence" value="ECO:0007669"/>
    <property type="project" value="UniProtKB-KW"/>
</dbReference>
<protein>
    <submittedName>
        <fullName evidence="7">Site-specific integrase</fullName>
    </submittedName>
</protein>
<reference evidence="7 8" key="1">
    <citation type="submission" date="2018-06" db="EMBL/GenBank/DDBJ databases">
        <title>Sphaerisporangium craniellae sp. nov., isolated from a marine sponge in the South China Sea.</title>
        <authorList>
            <person name="Li L."/>
        </authorList>
    </citation>
    <scope>NUCLEOTIDE SEQUENCE [LARGE SCALE GENOMIC DNA]</scope>
    <source>
        <strain evidence="7 8">LHW63015</strain>
    </source>
</reference>
<accession>A0A366LKS1</accession>
<dbReference type="CDD" id="cd01189">
    <property type="entry name" value="INT_ICEBs1_C_like"/>
    <property type="match status" value="1"/>
</dbReference>
<gene>
    <name evidence="7" type="ORF">DP939_40195</name>
</gene>
<evidence type="ECO:0000256" key="4">
    <source>
        <dbReference type="PROSITE-ProRule" id="PRU01248"/>
    </source>
</evidence>
<keyword evidence="2 4" id="KW-0238">DNA-binding</keyword>
<dbReference type="Pfam" id="PF14659">
    <property type="entry name" value="Phage_int_SAM_3"/>
    <property type="match status" value="1"/>
</dbReference>
<evidence type="ECO:0000313" key="8">
    <source>
        <dbReference type="Proteomes" id="UP000253303"/>
    </source>
</evidence>
<evidence type="ECO:0000256" key="1">
    <source>
        <dbReference type="ARBA" id="ARBA00022908"/>
    </source>
</evidence>